<proteinExistence type="predicted"/>
<dbReference type="AlphaFoldDB" id="A0A1E8CN99"/>
<dbReference type="STRING" id="1524254.PHACT_04000"/>
<evidence type="ECO:0000313" key="2">
    <source>
        <dbReference type="Proteomes" id="UP000175669"/>
    </source>
</evidence>
<comment type="caution">
    <text evidence="1">The sequence shown here is derived from an EMBL/GenBank/DDBJ whole genome shotgun (WGS) entry which is preliminary data.</text>
</comment>
<reference evidence="2" key="1">
    <citation type="submission" date="2016-07" db="EMBL/GenBank/DDBJ databases">
        <authorList>
            <person name="Florea S."/>
            <person name="Webb J.S."/>
            <person name="Jaromczyk J."/>
            <person name="Schardl C.L."/>
        </authorList>
    </citation>
    <scope>NUCLEOTIDE SEQUENCE [LARGE SCALE GENOMIC DNA]</scope>
    <source>
        <strain evidence="2">KCTC 42131</strain>
    </source>
</reference>
<dbReference type="Proteomes" id="UP000175669">
    <property type="component" value="Unassembled WGS sequence"/>
</dbReference>
<dbReference type="InterPro" id="IPR015003">
    <property type="entry name" value="DUF1853"/>
</dbReference>
<sequence length="300" mass="34418">MASLQTPSVRHLAWLCHSPQLINDTLSFRPSEYLPHNLTGTLRDWDSDAANAPEVLSAPPHYRLGLYVEQLYECLLRDILGWDVIARNLPIRSAGITLGELDFVVQNPVTGNNEHHEIAIKFYLGYVAPKKADRAPDNLNVRWYGPNARDRLDIKSQRMLQAQSQRCQLPETIETLSALDIRTPPISRIFMPGYLFYPVDRRLTAPSSADPEHARGQWLTLAQARQQTDLANWVVLRKPHWIAPWVQRGAPDKNELKSALEEIETTTTPRLFALLSQDRESNLWQEAERFFVVPESWPER</sequence>
<accession>A0A1E8CN99</accession>
<organism evidence="1 2">
    <name type="scientific">Pseudohongiella acticola</name>
    <dbReference type="NCBI Taxonomy" id="1524254"/>
    <lineage>
        <taxon>Bacteria</taxon>
        <taxon>Pseudomonadati</taxon>
        <taxon>Pseudomonadota</taxon>
        <taxon>Gammaproteobacteria</taxon>
        <taxon>Pseudomonadales</taxon>
        <taxon>Pseudohongiellaceae</taxon>
        <taxon>Pseudohongiella</taxon>
    </lineage>
</organism>
<gene>
    <name evidence="1" type="ORF">PHACT_04000</name>
</gene>
<dbReference type="Pfam" id="PF08907">
    <property type="entry name" value="DUF1853"/>
    <property type="match status" value="1"/>
</dbReference>
<protein>
    <recommendedName>
        <fullName evidence="3">DUF1853 domain-containing protein</fullName>
    </recommendedName>
</protein>
<keyword evidence="2" id="KW-1185">Reference proteome</keyword>
<name>A0A1E8CN99_9GAMM</name>
<dbReference type="EMBL" id="MASR01000001">
    <property type="protein sequence ID" value="OFE13918.1"/>
    <property type="molecule type" value="Genomic_DNA"/>
</dbReference>
<evidence type="ECO:0008006" key="3">
    <source>
        <dbReference type="Google" id="ProtNLM"/>
    </source>
</evidence>
<evidence type="ECO:0000313" key="1">
    <source>
        <dbReference type="EMBL" id="OFE13918.1"/>
    </source>
</evidence>